<dbReference type="NCBIfam" id="TIGR00756">
    <property type="entry name" value="PPR"/>
    <property type="match status" value="9"/>
</dbReference>
<evidence type="ECO:0000313" key="4">
    <source>
        <dbReference type="Proteomes" id="UP000827889"/>
    </source>
</evidence>
<dbReference type="Proteomes" id="UP000827889">
    <property type="component" value="Chromosome 5"/>
</dbReference>
<dbReference type="InterPro" id="IPR011990">
    <property type="entry name" value="TPR-like_helical_dom_sf"/>
</dbReference>
<dbReference type="Pfam" id="PF12854">
    <property type="entry name" value="PPR_1"/>
    <property type="match status" value="1"/>
</dbReference>
<feature type="repeat" description="PPR" evidence="2">
    <location>
        <begin position="172"/>
        <end position="206"/>
    </location>
</feature>
<feature type="repeat" description="PPR" evidence="2">
    <location>
        <begin position="314"/>
        <end position="348"/>
    </location>
</feature>
<dbReference type="PANTHER" id="PTHR47926:SF468">
    <property type="entry name" value="PENTATRICOPEPTIDE REPEAT-CONTAINING PROTEIN"/>
    <property type="match status" value="1"/>
</dbReference>
<evidence type="ECO:0000313" key="5">
    <source>
        <dbReference type="RefSeq" id="XP_048135300.1"/>
    </source>
</evidence>
<feature type="repeat" description="PPR" evidence="2">
    <location>
        <begin position="107"/>
        <end position="141"/>
    </location>
</feature>
<dbReference type="Pfam" id="PF13041">
    <property type="entry name" value="PPR_2"/>
    <property type="match status" value="2"/>
</dbReference>
<feature type="repeat" description="PPR" evidence="2">
    <location>
        <begin position="508"/>
        <end position="542"/>
    </location>
</feature>
<accession>A0ABM3HFC6</accession>
<dbReference type="RefSeq" id="XP_048135300.1">
    <property type="nucleotide sequence ID" value="XM_048279343.1"/>
</dbReference>
<dbReference type="Pfam" id="PF20431">
    <property type="entry name" value="E_motif"/>
    <property type="match status" value="1"/>
</dbReference>
<dbReference type="InterPro" id="IPR046848">
    <property type="entry name" value="E_motif"/>
</dbReference>
<sequence>MTSTSSTLSSCFDSRYENLLEEAQRLAQTHVLAVETASASTPSSPVCDPPIPNRRSRQARGFASAREGNASPRTPDLFALNKQISHLVRAGRLGEARAVFDSAECRNTVTWNAMITGYVKSGEMTKARGLFDGMPERDVTSWNLMVSGYVSCRGTGFIEEGRKLFEQMPERDCISWNTMISGYAKAGRMDEALWLFNCMPERNVISWNAMVTGFLRNGNVERAVEFFKEMPERDSASLSGLVAGLIHIDKLDEAASIFLELGNPYGGEDIVNAYNTLIAGFGQRGRIEDARYLFDLIPFSNDGRKGGAGEFVRNVVSWNTMIMSYVKVGNTIAARELFDQMKERDTFSWNTMISGYVHMSNMEEASKLFQDMPTRDTFTWNTMISGYAETGNLELARDLFEKMPQKNLVTWNSVIAGYEKNEEYKGALGLFIQMLTNGEKPDRHTLSSILAVATGLVDLSLGLQIHQLLTKIANPDVPLNNSLITMYSRCGAIAEAQTIFDEVKLRKNVITWNAMIGGYASHGFAAEALELFKLMKRFEVRPTYITFISVMSACAHVGLVEEGRRHFLSMVTEYGIAPMVEHFASLVDILGRHGLLSEAFNIIKGMPMKPDKAVWGALLGACRVHDNVELAQVAAEALMLLEPESSAPYILLYNMYADAGRWDDANKVRMIMESNAIKKHKGYSRVESPQ</sequence>
<feature type="region of interest" description="Disordered" evidence="3">
    <location>
        <begin position="37"/>
        <end position="74"/>
    </location>
</feature>
<dbReference type="PROSITE" id="PS51375">
    <property type="entry name" value="PPR"/>
    <property type="match status" value="5"/>
</dbReference>
<keyword evidence="4" id="KW-1185">Reference proteome</keyword>
<dbReference type="InterPro" id="IPR002885">
    <property type="entry name" value="PPR_rpt"/>
</dbReference>
<dbReference type="Gene3D" id="1.25.40.10">
    <property type="entry name" value="Tetratricopeptide repeat domain"/>
    <property type="match status" value="5"/>
</dbReference>
<evidence type="ECO:0000256" key="3">
    <source>
        <dbReference type="SAM" id="MobiDB-lite"/>
    </source>
</evidence>
<dbReference type="PANTHER" id="PTHR47926">
    <property type="entry name" value="PENTATRICOPEPTIDE REPEAT-CONTAINING PROTEIN"/>
    <property type="match status" value="1"/>
</dbReference>
<dbReference type="InterPro" id="IPR046960">
    <property type="entry name" value="PPR_At4g14850-like_plant"/>
</dbReference>
<name>A0ABM3HFC6_9MYRT</name>
<protein>
    <submittedName>
        <fullName evidence="5">LOW QUALITY PROTEIN: pentatricopeptide repeat-containing protein At1g62260, mitochondrial</fullName>
    </submittedName>
</protein>
<dbReference type="Pfam" id="PF01535">
    <property type="entry name" value="PPR"/>
    <property type="match status" value="9"/>
</dbReference>
<organism evidence="4 5">
    <name type="scientific">Rhodamnia argentea</name>
    <dbReference type="NCBI Taxonomy" id="178133"/>
    <lineage>
        <taxon>Eukaryota</taxon>
        <taxon>Viridiplantae</taxon>
        <taxon>Streptophyta</taxon>
        <taxon>Embryophyta</taxon>
        <taxon>Tracheophyta</taxon>
        <taxon>Spermatophyta</taxon>
        <taxon>Magnoliopsida</taxon>
        <taxon>eudicotyledons</taxon>
        <taxon>Gunneridae</taxon>
        <taxon>Pentapetalae</taxon>
        <taxon>rosids</taxon>
        <taxon>malvids</taxon>
        <taxon>Myrtales</taxon>
        <taxon>Myrtaceae</taxon>
        <taxon>Myrtoideae</taxon>
        <taxon>Myrteae</taxon>
        <taxon>Australasian group</taxon>
        <taxon>Rhodamnia</taxon>
    </lineage>
</organism>
<proteinExistence type="predicted"/>
<evidence type="ECO:0000256" key="1">
    <source>
        <dbReference type="ARBA" id="ARBA00022737"/>
    </source>
</evidence>
<gene>
    <name evidence="5" type="primary">LOC115726101</name>
</gene>
<feature type="repeat" description="PPR" evidence="2">
    <location>
        <begin position="376"/>
        <end position="410"/>
    </location>
</feature>
<reference evidence="5" key="1">
    <citation type="submission" date="2025-08" db="UniProtKB">
        <authorList>
            <consortium name="RefSeq"/>
        </authorList>
    </citation>
    <scope>IDENTIFICATION</scope>
    <source>
        <tissue evidence="5">Leaf</tissue>
    </source>
</reference>
<dbReference type="GeneID" id="115726101"/>
<evidence type="ECO:0000256" key="2">
    <source>
        <dbReference type="PROSITE-ProRule" id="PRU00708"/>
    </source>
</evidence>
<keyword evidence="1" id="KW-0677">Repeat</keyword>